<organism evidence="2 3">
    <name type="scientific">Archangium gephyra</name>
    <dbReference type="NCBI Taxonomy" id="48"/>
    <lineage>
        <taxon>Bacteria</taxon>
        <taxon>Pseudomonadati</taxon>
        <taxon>Myxococcota</taxon>
        <taxon>Myxococcia</taxon>
        <taxon>Myxococcales</taxon>
        <taxon>Cystobacterineae</taxon>
        <taxon>Archangiaceae</taxon>
        <taxon>Archangium</taxon>
    </lineage>
</organism>
<feature type="signal peptide" evidence="1">
    <location>
        <begin position="1"/>
        <end position="19"/>
    </location>
</feature>
<evidence type="ECO:0000313" key="3">
    <source>
        <dbReference type="Proteomes" id="UP000249061"/>
    </source>
</evidence>
<dbReference type="AlphaFoldDB" id="A0A2W5VD65"/>
<dbReference type="EMBL" id="QFQP01000008">
    <property type="protein sequence ID" value="PZR13954.1"/>
    <property type="molecule type" value="Genomic_DNA"/>
</dbReference>
<dbReference type="Proteomes" id="UP000249061">
    <property type="component" value="Unassembled WGS sequence"/>
</dbReference>
<sequence>MRFRGLAAAVLIFGSTSLAAGGSVDLQAALPVLLKVLTYDVNFDARGAGPFVVLVVSEPGQSAARSALVGDLKEAAVTEIKKRPLKYVPVDFRDEGQLQVHIDKNKASALLLVPGAPHNVVKALWDAAQDNQLYALALDAETVQTSFPVGVTMVGDKPQIVINEKSSKAVGARFETVVLRLAKVIQ</sequence>
<evidence type="ECO:0000256" key="1">
    <source>
        <dbReference type="SAM" id="SignalP"/>
    </source>
</evidence>
<protein>
    <recommendedName>
        <fullName evidence="4">DUF4154 domain-containing protein</fullName>
    </recommendedName>
</protein>
<reference evidence="2 3" key="1">
    <citation type="submission" date="2017-08" db="EMBL/GenBank/DDBJ databases">
        <title>Infants hospitalized years apart are colonized by the same room-sourced microbial strains.</title>
        <authorList>
            <person name="Brooks B."/>
            <person name="Olm M.R."/>
            <person name="Firek B.A."/>
            <person name="Baker R."/>
            <person name="Thomas B.C."/>
            <person name="Morowitz M.J."/>
            <person name="Banfield J.F."/>
        </authorList>
    </citation>
    <scope>NUCLEOTIDE SEQUENCE [LARGE SCALE GENOMIC DNA]</scope>
    <source>
        <strain evidence="2">S2_003_000_R2_14</strain>
    </source>
</reference>
<feature type="chain" id="PRO_5015872832" description="DUF4154 domain-containing protein" evidence="1">
    <location>
        <begin position="20"/>
        <end position="186"/>
    </location>
</feature>
<proteinExistence type="predicted"/>
<keyword evidence="1" id="KW-0732">Signal</keyword>
<gene>
    <name evidence="2" type="ORF">DI536_11550</name>
</gene>
<evidence type="ECO:0008006" key="4">
    <source>
        <dbReference type="Google" id="ProtNLM"/>
    </source>
</evidence>
<accession>A0A2W5VD65</accession>
<name>A0A2W5VD65_9BACT</name>
<evidence type="ECO:0000313" key="2">
    <source>
        <dbReference type="EMBL" id="PZR13954.1"/>
    </source>
</evidence>
<comment type="caution">
    <text evidence="2">The sequence shown here is derived from an EMBL/GenBank/DDBJ whole genome shotgun (WGS) entry which is preliminary data.</text>
</comment>